<gene>
    <name evidence="5" type="ORF">P153DRAFT_433498</name>
</gene>
<accession>A0A6A6A5D1</accession>
<dbReference type="GO" id="GO:0051287">
    <property type="term" value="F:NAD binding"/>
    <property type="evidence" value="ECO:0007669"/>
    <property type="project" value="InterPro"/>
</dbReference>
<evidence type="ECO:0000313" key="5">
    <source>
        <dbReference type="EMBL" id="KAF2126324.1"/>
    </source>
</evidence>
<protein>
    <submittedName>
        <fullName evidence="5">Nucleotide sugar dehydrogenase</fullName>
    </submittedName>
</protein>
<evidence type="ECO:0000313" key="6">
    <source>
        <dbReference type="Proteomes" id="UP000799771"/>
    </source>
</evidence>
<dbReference type="Pfam" id="PF03721">
    <property type="entry name" value="UDPG_MGDP_dh_N"/>
    <property type="match status" value="1"/>
</dbReference>
<organism evidence="5 6">
    <name type="scientific">Dothidotthia symphoricarpi CBS 119687</name>
    <dbReference type="NCBI Taxonomy" id="1392245"/>
    <lineage>
        <taxon>Eukaryota</taxon>
        <taxon>Fungi</taxon>
        <taxon>Dikarya</taxon>
        <taxon>Ascomycota</taxon>
        <taxon>Pezizomycotina</taxon>
        <taxon>Dothideomycetes</taxon>
        <taxon>Pleosporomycetidae</taxon>
        <taxon>Pleosporales</taxon>
        <taxon>Dothidotthiaceae</taxon>
        <taxon>Dothidotthia</taxon>
    </lineage>
</organism>
<dbReference type="GeneID" id="54413459"/>
<dbReference type="Gene3D" id="3.40.50.720">
    <property type="entry name" value="NAD(P)-binding Rossmann-like Domain"/>
    <property type="match status" value="2"/>
</dbReference>
<dbReference type="InterPro" id="IPR001732">
    <property type="entry name" value="UDP-Glc/GDP-Man_DH_N"/>
</dbReference>
<dbReference type="OrthoDB" id="5059218at2759"/>
<evidence type="ECO:0000259" key="4">
    <source>
        <dbReference type="Pfam" id="PF03721"/>
    </source>
</evidence>
<dbReference type="InterPro" id="IPR028359">
    <property type="entry name" value="UDP_ManNAc/GlcNAc_DH"/>
</dbReference>
<dbReference type="InterPro" id="IPR008927">
    <property type="entry name" value="6-PGluconate_DH-like_C_sf"/>
</dbReference>
<comment type="similarity">
    <text evidence="1 2">Belongs to the UDP-glucose/GDP-mannose dehydrogenase family.</text>
</comment>
<dbReference type="GO" id="GO:0016616">
    <property type="term" value="F:oxidoreductase activity, acting on the CH-OH group of donors, NAD or NADP as acceptor"/>
    <property type="evidence" value="ECO:0007669"/>
    <property type="project" value="InterPro"/>
</dbReference>
<keyword evidence="6" id="KW-1185">Reference proteome</keyword>
<name>A0A6A6A5D1_9PLEO</name>
<dbReference type="SUPFAM" id="SSF52413">
    <property type="entry name" value="UDP-glucose/GDP-mannose dehydrogenase C-terminal domain"/>
    <property type="match status" value="1"/>
</dbReference>
<evidence type="ECO:0000256" key="2">
    <source>
        <dbReference type="PIRNR" id="PIRNR000124"/>
    </source>
</evidence>
<feature type="domain" description="UDP-glucose/GDP-mannose dehydrogenase dimerisation" evidence="3">
    <location>
        <begin position="207"/>
        <end position="279"/>
    </location>
</feature>
<dbReference type="PANTHER" id="PTHR43491">
    <property type="entry name" value="UDP-N-ACETYL-D-MANNOSAMINE DEHYDROGENASE"/>
    <property type="match status" value="1"/>
</dbReference>
<dbReference type="GO" id="GO:0000271">
    <property type="term" value="P:polysaccharide biosynthetic process"/>
    <property type="evidence" value="ECO:0007669"/>
    <property type="project" value="InterPro"/>
</dbReference>
<dbReference type="Pfam" id="PF00984">
    <property type="entry name" value="UDPG_MGDP_dh"/>
    <property type="match status" value="1"/>
</dbReference>
<dbReference type="SUPFAM" id="SSF51735">
    <property type="entry name" value="NAD(P)-binding Rossmann-fold domains"/>
    <property type="match status" value="1"/>
</dbReference>
<dbReference type="EMBL" id="ML977513">
    <property type="protein sequence ID" value="KAF2126324.1"/>
    <property type="molecule type" value="Genomic_DNA"/>
</dbReference>
<dbReference type="InterPro" id="IPR036220">
    <property type="entry name" value="UDP-Glc/GDP-Man_DH_C_sf"/>
</dbReference>
<dbReference type="RefSeq" id="XP_033520716.1">
    <property type="nucleotide sequence ID" value="XM_033673027.1"/>
</dbReference>
<proteinExistence type="inferred from homology"/>
<dbReference type="InterPro" id="IPR014026">
    <property type="entry name" value="UDP-Glc/GDP-Man_DH_dimer"/>
</dbReference>
<dbReference type="PIRSF" id="PIRSF000124">
    <property type="entry name" value="UDPglc_GDPman_dh"/>
    <property type="match status" value="1"/>
</dbReference>
<dbReference type="AlphaFoldDB" id="A0A6A6A5D1"/>
<evidence type="ECO:0000256" key="1">
    <source>
        <dbReference type="ARBA" id="ARBA00006601"/>
    </source>
</evidence>
<dbReference type="InterPro" id="IPR036291">
    <property type="entry name" value="NAD(P)-bd_dom_sf"/>
</dbReference>
<dbReference type="SUPFAM" id="SSF48179">
    <property type="entry name" value="6-phosphogluconate dehydrogenase C-terminal domain-like"/>
    <property type="match status" value="1"/>
</dbReference>
<sequence length="417" mass="45476">MVSTKSRHTCSSALVSTSSLKESKGLPIVAVIGVGYVGAHLVQAFSLSLDVIGYDISCTRIQKLISETPRSNRVTYSNNVESLQSAHHFLISVPTSLETDNSIDLSHLESALEIVQRYARRGSIVVIESSVAIGTTRRLLEPLARTRGVFAGMSPERIDPGRVSPPACAIPKVVSGLDDVVPGSLNAIAQLYESVFDTVIRVSKPEVAEMVKLYENCQRTIAVAYANEMADACIPFGIDPFEVAETAASKPFGYLPMFPSLGIGGHCIPVNPIYFMSTCNLPLLRQAHEKMTARPSEIASNLLTSMLDENHRLYSATHKLRLLVVGLGFKAGQADLANSPGMKLLNFMRDSTKVDLMFCDPLVGQANIPEVPKLKESHWTDEILGTFHAIVVATKQPGLDYSILKRLQGVKVEIWQR</sequence>
<reference evidence="5" key="1">
    <citation type="journal article" date="2020" name="Stud. Mycol.">
        <title>101 Dothideomycetes genomes: a test case for predicting lifestyles and emergence of pathogens.</title>
        <authorList>
            <person name="Haridas S."/>
            <person name="Albert R."/>
            <person name="Binder M."/>
            <person name="Bloem J."/>
            <person name="Labutti K."/>
            <person name="Salamov A."/>
            <person name="Andreopoulos B."/>
            <person name="Baker S."/>
            <person name="Barry K."/>
            <person name="Bills G."/>
            <person name="Bluhm B."/>
            <person name="Cannon C."/>
            <person name="Castanera R."/>
            <person name="Culley D."/>
            <person name="Daum C."/>
            <person name="Ezra D."/>
            <person name="Gonzalez J."/>
            <person name="Henrissat B."/>
            <person name="Kuo A."/>
            <person name="Liang C."/>
            <person name="Lipzen A."/>
            <person name="Lutzoni F."/>
            <person name="Magnuson J."/>
            <person name="Mondo S."/>
            <person name="Nolan M."/>
            <person name="Ohm R."/>
            <person name="Pangilinan J."/>
            <person name="Park H.-J."/>
            <person name="Ramirez L."/>
            <person name="Alfaro M."/>
            <person name="Sun H."/>
            <person name="Tritt A."/>
            <person name="Yoshinaga Y."/>
            <person name="Zwiers L.-H."/>
            <person name="Turgeon B."/>
            <person name="Goodwin S."/>
            <person name="Spatafora J."/>
            <person name="Crous P."/>
            <person name="Grigoriev I."/>
        </authorList>
    </citation>
    <scope>NUCLEOTIDE SEQUENCE</scope>
    <source>
        <strain evidence="5">CBS 119687</strain>
    </source>
</reference>
<dbReference type="Proteomes" id="UP000799771">
    <property type="component" value="Unassembled WGS sequence"/>
</dbReference>
<dbReference type="NCBIfam" id="TIGR03026">
    <property type="entry name" value="NDP-sugDHase"/>
    <property type="match status" value="1"/>
</dbReference>
<feature type="domain" description="UDP-glucose/GDP-mannose dehydrogenase N-terminal" evidence="4">
    <location>
        <begin position="29"/>
        <end position="179"/>
    </location>
</feature>
<dbReference type="GO" id="GO:0016628">
    <property type="term" value="F:oxidoreductase activity, acting on the CH-CH group of donors, NAD or NADP as acceptor"/>
    <property type="evidence" value="ECO:0007669"/>
    <property type="project" value="InterPro"/>
</dbReference>
<dbReference type="PANTHER" id="PTHR43491:SF2">
    <property type="entry name" value="UDP-N-ACETYL-D-MANNOSAMINE DEHYDROGENASE"/>
    <property type="match status" value="1"/>
</dbReference>
<dbReference type="InterPro" id="IPR017476">
    <property type="entry name" value="UDP-Glc/GDP-Man"/>
</dbReference>
<dbReference type="PIRSF" id="PIRSF500136">
    <property type="entry name" value="UDP_ManNAc_DH"/>
    <property type="match status" value="1"/>
</dbReference>
<evidence type="ECO:0000259" key="3">
    <source>
        <dbReference type="Pfam" id="PF00984"/>
    </source>
</evidence>